<dbReference type="RefSeq" id="WP_390295095.1">
    <property type="nucleotide sequence ID" value="NZ_JBHSFU010000004.1"/>
</dbReference>
<evidence type="ECO:0000313" key="3">
    <source>
        <dbReference type="Proteomes" id="UP001595989"/>
    </source>
</evidence>
<proteinExistence type="predicted"/>
<accession>A0ABV9DJ49</accession>
<sequence>MKLWSRKISVILITIMTLGMYVPPSFIDVEAEEGNKALSEENHPKENNDEDKAEAPIISEPEEEATSDRLINRLREKAKEQSITKLGPRIAMQVEEDFTTEILPRIEEALEMILTEADEEQLPYYGITEHPANGVGEKIFNVYDYRTRKDIARFHVRRDNRPLEGYWFNFHYHVSRDGFENHHEIGEIYWDKNIPPRWMS</sequence>
<evidence type="ECO:0000256" key="1">
    <source>
        <dbReference type="SAM" id="MobiDB-lite"/>
    </source>
</evidence>
<dbReference type="EMBL" id="JBHSFU010000004">
    <property type="protein sequence ID" value="MFC4558408.1"/>
    <property type="molecule type" value="Genomic_DNA"/>
</dbReference>
<feature type="compositionally biased region" description="Basic and acidic residues" evidence="1">
    <location>
        <begin position="34"/>
        <end position="47"/>
    </location>
</feature>
<gene>
    <name evidence="2" type="ORF">ACFO3D_09305</name>
</gene>
<dbReference type="Proteomes" id="UP001595989">
    <property type="component" value="Unassembled WGS sequence"/>
</dbReference>
<dbReference type="Pfam" id="PF14005">
    <property type="entry name" value="YpjP"/>
    <property type="match status" value="1"/>
</dbReference>
<protein>
    <submittedName>
        <fullName evidence="2">YpjP family protein</fullName>
    </submittedName>
</protein>
<evidence type="ECO:0000313" key="2">
    <source>
        <dbReference type="EMBL" id="MFC4558408.1"/>
    </source>
</evidence>
<comment type="caution">
    <text evidence="2">The sequence shown here is derived from an EMBL/GenBank/DDBJ whole genome shotgun (WGS) entry which is preliminary data.</text>
</comment>
<name>A0ABV9DJ49_9BACI</name>
<dbReference type="InterPro" id="IPR025616">
    <property type="entry name" value="YpjP"/>
</dbReference>
<reference evidence="3" key="1">
    <citation type="journal article" date="2019" name="Int. J. Syst. Evol. Microbiol.">
        <title>The Global Catalogue of Microorganisms (GCM) 10K type strain sequencing project: providing services to taxonomists for standard genome sequencing and annotation.</title>
        <authorList>
            <consortium name="The Broad Institute Genomics Platform"/>
            <consortium name="The Broad Institute Genome Sequencing Center for Infectious Disease"/>
            <person name="Wu L."/>
            <person name="Ma J."/>
        </authorList>
    </citation>
    <scope>NUCLEOTIDE SEQUENCE [LARGE SCALE GENOMIC DNA]</scope>
    <source>
        <strain evidence="3">CGMCC 4.7426</strain>
    </source>
</reference>
<keyword evidence="3" id="KW-1185">Reference proteome</keyword>
<organism evidence="2 3">
    <name type="scientific">Virgibacillus kekensis</name>
    <dbReference type="NCBI Taxonomy" id="202261"/>
    <lineage>
        <taxon>Bacteria</taxon>
        <taxon>Bacillati</taxon>
        <taxon>Bacillota</taxon>
        <taxon>Bacilli</taxon>
        <taxon>Bacillales</taxon>
        <taxon>Bacillaceae</taxon>
        <taxon>Virgibacillus</taxon>
    </lineage>
</organism>
<feature type="region of interest" description="Disordered" evidence="1">
    <location>
        <begin position="34"/>
        <end position="66"/>
    </location>
</feature>